<keyword evidence="2" id="KW-0812">Transmembrane</keyword>
<feature type="region of interest" description="Disordered" evidence="1">
    <location>
        <begin position="20"/>
        <end position="72"/>
    </location>
</feature>
<accession>A0ABD3PUG0</accession>
<evidence type="ECO:0000256" key="2">
    <source>
        <dbReference type="SAM" id="Phobius"/>
    </source>
</evidence>
<evidence type="ECO:0000256" key="1">
    <source>
        <dbReference type="SAM" id="MobiDB-lite"/>
    </source>
</evidence>
<evidence type="ECO:0000313" key="3">
    <source>
        <dbReference type="EMBL" id="KAL3791683.1"/>
    </source>
</evidence>
<name>A0ABD3PUG0_9STRA</name>
<evidence type="ECO:0000313" key="4">
    <source>
        <dbReference type="Proteomes" id="UP001516023"/>
    </source>
</evidence>
<keyword evidence="2" id="KW-0472">Membrane</keyword>
<comment type="caution">
    <text evidence="3">The sequence shown here is derived from an EMBL/GenBank/DDBJ whole genome shotgun (WGS) entry which is preliminary data.</text>
</comment>
<dbReference type="AlphaFoldDB" id="A0ABD3PUG0"/>
<dbReference type="EMBL" id="JABMIG020000111">
    <property type="protein sequence ID" value="KAL3791683.1"/>
    <property type="molecule type" value="Genomic_DNA"/>
</dbReference>
<gene>
    <name evidence="3" type="ORF">HJC23_003940</name>
</gene>
<proteinExistence type="predicted"/>
<keyword evidence="2" id="KW-1133">Transmembrane helix</keyword>
<evidence type="ECO:0008006" key="5">
    <source>
        <dbReference type="Google" id="ProtNLM"/>
    </source>
</evidence>
<reference evidence="3 4" key="1">
    <citation type="journal article" date="2020" name="G3 (Bethesda)">
        <title>Improved Reference Genome for Cyclotella cryptica CCMP332, a Model for Cell Wall Morphogenesis, Salinity Adaptation, and Lipid Production in Diatoms (Bacillariophyta).</title>
        <authorList>
            <person name="Roberts W.R."/>
            <person name="Downey K.M."/>
            <person name="Ruck E.C."/>
            <person name="Traller J.C."/>
            <person name="Alverson A.J."/>
        </authorList>
    </citation>
    <scope>NUCLEOTIDE SEQUENCE [LARGE SCALE GENOMIC DNA]</scope>
    <source>
        <strain evidence="3 4">CCMP332</strain>
    </source>
</reference>
<feature type="transmembrane region" description="Helical" evidence="2">
    <location>
        <begin position="335"/>
        <end position="357"/>
    </location>
</feature>
<dbReference type="Proteomes" id="UP001516023">
    <property type="component" value="Unassembled WGS sequence"/>
</dbReference>
<keyword evidence="4" id="KW-1185">Reference proteome</keyword>
<feature type="compositionally biased region" description="Basic and acidic residues" evidence="1">
    <location>
        <begin position="20"/>
        <end position="37"/>
    </location>
</feature>
<organism evidence="3 4">
    <name type="scientific">Cyclotella cryptica</name>
    <dbReference type="NCBI Taxonomy" id="29204"/>
    <lineage>
        <taxon>Eukaryota</taxon>
        <taxon>Sar</taxon>
        <taxon>Stramenopiles</taxon>
        <taxon>Ochrophyta</taxon>
        <taxon>Bacillariophyta</taxon>
        <taxon>Coscinodiscophyceae</taxon>
        <taxon>Thalassiosirophycidae</taxon>
        <taxon>Stephanodiscales</taxon>
        <taxon>Stephanodiscaceae</taxon>
        <taxon>Cyclotella</taxon>
    </lineage>
</organism>
<protein>
    <recommendedName>
        <fullName evidence="5">SEA domain-containing protein</fullName>
    </recommendedName>
</protein>
<sequence>MIRLPILQVLAAVFTAESIRHRDQHRDLSKKEERESDPPTTFPAVSPTAIPTLSPMMQERPSPMMSHENSKPSVEMCDQKDAEKLDICAELFDPSLSPSTAPSTMTSPEMILSSTSSTETQGIIEVLKEHPTSKPTENDRIDVIDSSEMTNSSASGLSGRVKIELSYFDMIITICSKSQRMRKSNDRLDSGSGRIAATSQYEHAAVRRHLHEVYRKSFPNPMISLNLTFIDTGEKKMSEMIKKSCKFFGSTVFEKVDGAPDPTTTDLDIVTSRAFIDAEKRMFLDMLEANNTAVYGDLVSYDVIVRKLAQTTECNSTICRSEPVALKDDENVKDALRIVGMITGAFAICAVSVIVAIRKKRLHQFLQQKNAYGRFESRGNMVHGFSGSNINEAYMDSASITSRSVGDSVLQLNVPEETYDSSRDLPVNVEIVIPDDFKRAPMFDCLAGDGTVNSEICEVVTS</sequence>